<evidence type="ECO:0000313" key="2">
    <source>
        <dbReference type="EMBL" id="CAF0934391.1"/>
    </source>
</evidence>
<dbReference type="Pfam" id="PF06041">
    <property type="entry name" value="DUF924"/>
    <property type="match status" value="1"/>
</dbReference>
<evidence type="ECO:0000256" key="1">
    <source>
        <dbReference type="SAM" id="MobiDB-lite"/>
    </source>
</evidence>
<protein>
    <recommendedName>
        <fullName evidence="5">DUF924 domain-containing protein</fullName>
    </recommendedName>
</protein>
<reference evidence="2" key="1">
    <citation type="submission" date="2021-02" db="EMBL/GenBank/DDBJ databases">
        <authorList>
            <person name="Nowell W R."/>
        </authorList>
    </citation>
    <scope>NUCLEOTIDE SEQUENCE</scope>
</reference>
<dbReference type="Proteomes" id="UP000663829">
    <property type="component" value="Unassembled WGS sequence"/>
</dbReference>
<gene>
    <name evidence="2" type="ORF">GPM918_LOCUS10361</name>
    <name evidence="3" type="ORF">SRO942_LOCUS10361</name>
</gene>
<feature type="non-terminal residue" evidence="2">
    <location>
        <position position="1"/>
    </location>
</feature>
<evidence type="ECO:0000313" key="3">
    <source>
        <dbReference type="EMBL" id="CAF3711868.1"/>
    </source>
</evidence>
<dbReference type="InterPro" id="IPR011990">
    <property type="entry name" value="TPR-like_helical_dom_sf"/>
</dbReference>
<dbReference type="AlphaFoldDB" id="A0A814C1Z3"/>
<comment type="caution">
    <text evidence="2">The sequence shown here is derived from an EMBL/GenBank/DDBJ whole genome shotgun (WGS) entry which is preliminary data.</text>
</comment>
<dbReference type="InterPro" id="IPR010323">
    <property type="entry name" value="DUF924"/>
</dbReference>
<dbReference type="Gene3D" id="1.25.40.10">
    <property type="entry name" value="Tetratricopeptide repeat domain"/>
    <property type="match status" value="1"/>
</dbReference>
<proteinExistence type="predicted"/>
<keyword evidence="4" id="KW-1185">Reference proteome</keyword>
<evidence type="ECO:0000313" key="4">
    <source>
        <dbReference type="Proteomes" id="UP000663829"/>
    </source>
</evidence>
<accession>A0A814C1Z3</accession>
<feature type="compositionally biased region" description="Polar residues" evidence="1">
    <location>
        <begin position="11"/>
        <end position="29"/>
    </location>
</feature>
<dbReference type="OrthoDB" id="414698at2759"/>
<dbReference type="SUPFAM" id="SSF48452">
    <property type="entry name" value="TPR-like"/>
    <property type="match status" value="1"/>
</dbReference>
<organism evidence="2 4">
    <name type="scientific">Didymodactylos carnosus</name>
    <dbReference type="NCBI Taxonomy" id="1234261"/>
    <lineage>
        <taxon>Eukaryota</taxon>
        <taxon>Metazoa</taxon>
        <taxon>Spiralia</taxon>
        <taxon>Gnathifera</taxon>
        <taxon>Rotifera</taxon>
        <taxon>Eurotatoria</taxon>
        <taxon>Bdelloidea</taxon>
        <taxon>Philodinida</taxon>
        <taxon>Philodinidae</taxon>
        <taxon>Didymodactylos</taxon>
    </lineage>
</organism>
<feature type="region of interest" description="Disordered" evidence="1">
    <location>
        <begin position="1"/>
        <end position="29"/>
    </location>
</feature>
<sequence length="255" mass="29884">NMSSAAVEPVSTVSQFQDGGSSNSNNHQSISDADQLVIDSIYNYWFGENVDTWSESYPLPTQLWFETRLDTDRQIKENFEKYLNEAVESYLEKDASGGMYQRWKSNIHGKLTLIILFDQFSRNIYRGTARMFAYDHLALELALEIISEHSTTLYSPPERLFIYFALLHSENLLHTSNSIQFIDDLVFSFKEGGDGEQGKRYEKIRRVSKVHHQIIKSFGRYPHRNNLLYRQSTKEEEEYLNREQHDFIQSVEKIK</sequence>
<dbReference type="EMBL" id="CAJOBC010002035">
    <property type="protein sequence ID" value="CAF3711868.1"/>
    <property type="molecule type" value="Genomic_DNA"/>
</dbReference>
<name>A0A814C1Z3_9BILA</name>
<evidence type="ECO:0008006" key="5">
    <source>
        <dbReference type="Google" id="ProtNLM"/>
    </source>
</evidence>
<dbReference type="Proteomes" id="UP000681722">
    <property type="component" value="Unassembled WGS sequence"/>
</dbReference>
<dbReference type="EMBL" id="CAJNOQ010002036">
    <property type="protein sequence ID" value="CAF0934391.1"/>
    <property type="molecule type" value="Genomic_DNA"/>
</dbReference>
<dbReference type="Gene3D" id="1.20.58.320">
    <property type="entry name" value="TPR-like"/>
    <property type="match status" value="1"/>
</dbReference>